<evidence type="ECO:0000313" key="2">
    <source>
        <dbReference type="Proteomes" id="UP000707071"/>
    </source>
</evidence>
<evidence type="ECO:0000313" key="1">
    <source>
        <dbReference type="EMBL" id="KAG6286531.1"/>
    </source>
</evidence>
<sequence>MSAVRAWVVSSIEPSVYLMAKETITDELNAMQNPPQTPDPLMEIEADRISIRRLVAHLQKKFGTDNVNLKDQIKQDYFERVWCLWRVLHGVELVRNRFFSHQVNAGLDG</sequence>
<organism evidence="1 2">
    <name type="scientific">Claviceps aff. purpurea</name>
    <dbReference type="NCBI Taxonomy" id="1967640"/>
    <lineage>
        <taxon>Eukaryota</taxon>
        <taxon>Fungi</taxon>
        <taxon>Dikarya</taxon>
        <taxon>Ascomycota</taxon>
        <taxon>Pezizomycotina</taxon>
        <taxon>Sordariomycetes</taxon>
        <taxon>Hypocreomycetidae</taxon>
        <taxon>Hypocreales</taxon>
        <taxon>Clavicipitaceae</taxon>
        <taxon>Claviceps</taxon>
    </lineage>
</organism>
<name>A0A9P7QD28_9HYPO</name>
<dbReference type="EMBL" id="SRRH01000627">
    <property type="protein sequence ID" value="KAG6286531.1"/>
    <property type="molecule type" value="Genomic_DNA"/>
</dbReference>
<keyword evidence="2" id="KW-1185">Reference proteome</keyword>
<proteinExistence type="predicted"/>
<reference evidence="1 2" key="1">
    <citation type="journal article" date="2020" name="bioRxiv">
        <title>Whole genome comparisons of ergot fungi reveals the divergence and evolution of species within the genus Claviceps are the result of varying mechanisms driving genome evolution and host range expansion.</title>
        <authorList>
            <person name="Wyka S.A."/>
            <person name="Mondo S.J."/>
            <person name="Liu M."/>
            <person name="Dettman J."/>
            <person name="Nalam V."/>
            <person name="Broders K.D."/>
        </authorList>
    </citation>
    <scope>NUCLEOTIDE SEQUENCE [LARGE SCALE GENOMIC DNA]</scope>
    <source>
        <strain evidence="1 2">Clav52</strain>
    </source>
</reference>
<protein>
    <submittedName>
        <fullName evidence="1">Uncharacterized protein</fullName>
    </submittedName>
</protein>
<accession>A0A9P7QD28</accession>
<gene>
    <name evidence="1" type="ORF">E4U09_006699</name>
</gene>
<dbReference type="Proteomes" id="UP000707071">
    <property type="component" value="Unassembled WGS sequence"/>
</dbReference>
<comment type="caution">
    <text evidence="1">The sequence shown here is derived from an EMBL/GenBank/DDBJ whole genome shotgun (WGS) entry which is preliminary data.</text>
</comment>
<dbReference type="AlphaFoldDB" id="A0A9P7QD28"/>